<dbReference type="GO" id="GO:0009536">
    <property type="term" value="C:plastid"/>
    <property type="evidence" value="ECO:0007669"/>
    <property type="project" value="TreeGrafter"/>
</dbReference>
<reference evidence="5 6" key="1">
    <citation type="submission" date="2024-01" db="EMBL/GenBank/DDBJ databases">
        <title>The complete chloroplast genome sequence of Lithospermum erythrorhizon: insights into the phylogenetic relationship among Boraginaceae species and the maternal lineages of purple gromwells.</title>
        <authorList>
            <person name="Okada T."/>
            <person name="Watanabe K."/>
        </authorList>
    </citation>
    <scope>NUCLEOTIDE SEQUENCE [LARGE SCALE GENOMIC DNA]</scope>
</reference>
<name>A0AAV3NZ91_LITER</name>
<dbReference type="GO" id="GO:0006729">
    <property type="term" value="P:tetrahydrobiopterin biosynthetic process"/>
    <property type="evidence" value="ECO:0007669"/>
    <property type="project" value="InterPro"/>
</dbReference>
<evidence type="ECO:0000313" key="5">
    <source>
        <dbReference type="EMBL" id="GAA0143067.1"/>
    </source>
</evidence>
<comment type="catalytic activity">
    <reaction evidence="1">
        <text>(4aS,6R)-4a-hydroxy-L-erythro-5,6,7,8-tetrahydrobiopterin = (6R)-L-erythro-6,7-dihydrobiopterin + H2O</text>
        <dbReference type="Rhea" id="RHEA:11920"/>
        <dbReference type="ChEBI" id="CHEBI:15377"/>
        <dbReference type="ChEBI" id="CHEBI:15642"/>
        <dbReference type="ChEBI" id="CHEBI:43120"/>
        <dbReference type="EC" id="4.2.1.96"/>
    </reaction>
</comment>
<evidence type="ECO:0000313" key="6">
    <source>
        <dbReference type="Proteomes" id="UP001454036"/>
    </source>
</evidence>
<gene>
    <name evidence="5" type="ORF">LIER_03835</name>
</gene>
<dbReference type="Gene3D" id="3.30.1360.20">
    <property type="entry name" value="Transcriptional coactivator/pterin dehydratase"/>
    <property type="match status" value="1"/>
</dbReference>
<keyword evidence="6" id="KW-1185">Reference proteome</keyword>
<proteinExistence type="inferred from homology"/>
<dbReference type="InterPro" id="IPR001533">
    <property type="entry name" value="Pterin_deHydtase"/>
</dbReference>
<comment type="caution">
    <text evidence="5">The sequence shown here is derived from an EMBL/GenBank/DDBJ whole genome shotgun (WGS) entry which is preliminary data.</text>
</comment>
<protein>
    <recommendedName>
        <fullName evidence="3">4a-hydroxytetrahydrobiopterin dehydratase</fullName>
        <ecNumber evidence="3">4.2.1.96</ecNumber>
    </recommendedName>
</protein>
<dbReference type="PANTHER" id="PTHR12599">
    <property type="entry name" value="PTERIN-4-ALPHA-CARBINOLAMINE DEHYDRATASE"/>
    <property type="match status" value="1"/>
</dbReference>
<dbReference type="GO" id="GO:0008124">
    <property type="term" value="F:4-alpha-hydroxytetrahydrobiopterin dehydratase activity"/>
    <property type="evidence" value="ECO:0007669"/>
    <property type="project" value="UniProtKB-EC"/>
</dbReference>
<dbReference type="Proteomes" id="UP001454036">
    <property type="component" value="Unassembled WGS sequence"/>
</dbReference>
<evidence type="ECO:0000256" key="2">
    <source>
        <dbReference type="ARBA" id="ARBA00006472"/>
    </source>
</evidence>
<dbReference type="InterPro" id="IPR036428">
    <property type="entry name" value="PCD_sf"/>
</dbReference>
<dbReference type="EMBL" id="BAABME010000472">
    <property type="protein sequence ID" value="GAA0143067.1"/>
    <property type="molecule type" value="Genomic_DNA"/>
</dbReference>
<dbReference type="EC" id="4.2.1.96" evidence="3"/>
<evidence type="ECO:0000256" key="4">
    <source>
        <dbReference type="ARBA" id="ARBA00023239"/>
    </source>
</evidence>
<dbReference type="Pfam" id="PF01329">
    <property type="entry name" value="Pterin_4a"/>
    <property type="match status" value="1"/>
</dbReference>
<dbReference type="PANTHER" id="PTHR12599:SF8">
    <property type="entry name" value="PTERIN-4-ALPHA-CARBINOLAMINE DEHYDRATASE, CHLOROPLASTIC-RELATED"/>
    <property type="match status" value="1"/>
</dbReference>
<comment type="similarity">
    <text evidence="2">Belongs to the pterin-4-alpha-carbinolamine dehydratase family.</text>
</comment>
<evidence type="ECO:0000256" key="3">
    <source>
        <dbReference type="ARBA" id="ARBA00013252"/>
    </source>
</evidence>
<keyword evidence="4" id="KW-0456">Lyase</keyword>
<accession>A0AAV3NZ91</accession>
<evidence type="ECO:0000256" key="1">
    <source>
        <dbReference type="ARBA" id="ARBA00001554"/>
    </source>
</evidence>
<dbReference type="SUPFAM" id="SSF55248">
    <property type="entry name" value="PCD-like"/>
    <property type="match status" value="1"/>
</dbReference>
<sequence>MASITSQLLFLTSFSPSRTSTKVSQTTLVIPHQVRISVRTEAGDGNIDLLGDFGARDPFPAELESSFGEKVLGNVNTEHKILIPNASALSLSEQDCSPLSHLQPPLTEHEAKQLLFKVVGWKIVPVDGVLRLQCLWRLRDFNSAVELINRICKAVEQTGHFPDIHIQQNNQVRAELWTTSIGGLSINDFIVAAKIDKVKSSDLALKKRAWA</sequence>
<organism evidence="5 6">
    <name type="scientific">Lithospermum erythrorhizon</name>
    <name type="common">Purple gromwell</name>
    <name type="synonym">Lithospermum officinale var. erythrorhizon</name>
    <dbReference type="NCBI Taxonomy" id="34254"/>
    <lineage>
        <taxon>Eukaryota</taxon>
        <taxon>Viridiplantae</taxon>
        <taxon>Streptophyta</taxon>
        <taxon>Embryophyta</taxon>
        <taxon>Tracheophyta</taxon>
        <taxon>Spermatophyta</taxon>
        <taxon>Magnoliopsida</taxon>
        <taxon>eudicotyledons</taxon>
        <taxon>Gunneridae</taxon>
        <taxon>Pentapetalae</taxon>
        <taxon>asterids</taxon>
        <taxon>lamiids</taxon>
        <taxon>Boraginales</taxon>
        <taxon>Boraginaceae</taxon>
        <taxon>Boraginoideae</taxon>
        <taxon>Lithospermeae</taxon>
        <taxon>Lithospermum</taxon>
    </lineage>
</organism>
<dbReference type="AlphaFoldDB" id="A0AAV3NZ91"/>